<accession>A0ABT6H8L1</accession>
<evidence type="ECO:0000313" key="7">
    <source>
        <dbReference type="EMBL" id="MDG5755302.1"/>
    </source>
</evidence>
<dbReference type="Pfam" id="PF13462">
    <property type="entry name" value="Thioredoxin_4"/>
    <property type="match status" value="1"/>
</dbReference>
<dbReference type="PANTHER" id="PTHR13887">
    <property type="entry name" value="GLUTATHIONE S-TRANSFERASE KAPPA"/>
    <property type="match status" value="1"/>
</dbReference>
<dbReference type="Gene3D" id="3.40.30.10">
    <property type="entry name" value="Glutaredoxin"/>
    <property type="match status" value="1"/>
</dbReference>
<dbReference type="EMBL" id="JARULN010000024">
    <property type="protein sequence ID" value="MDG5755302.1"/>
    <property type="molecule type" value="Genomic_DNA"/>
</dbReference>
<dbReference type="PANTHER" id="PTHR13887:SF14">
    <property type="entry name" value="DISULFIDE BOND FORMATION PROTEIN D"/>
    <property type="match status" value="1"/>
</dbReference>
<reference evidence="7 8" key="1">
    <citation type="submission" date="2023-04" db="EMBL/GenBank/DDBJ databases">
        <title>Ectobacillus antri isolated from activated sludge.</title>
        <authorList>
            <person name="Yan P."/>
            <person name="Liu X."/>
        </authorList>
    </citation>
    <scope>NUCLEOTIDE SEQUENCE [LARGE SCALE GENOMIC DNA]</scope>
    <source>
        <strain evidence="7 8">C18H</strain>
    </source>
</reference>
<gene>
    <name evidence="7" type="ORF">P6P90_15480</name>
</gene>
<keyword evidence="4" id="KW-1015">Disulfide bond</keyword>
<evidence type="ECO:0000259" key="6">
    <source>
        <dbReference type="Pfam" id="PF13462"/>
    </source>
</evidence>
<dbReference type="InterPro" id="IPR036249">
    <property type="entry name" value="Thioredoxin-like_sf"/>
</dbReference>
<feature type="domain" description="Thioredoxin-like fold" evidence="6">
    <location>
        <begin position="45"/>
        <end position="211"/>
    </location>
</feature>
<evidence type="ECO:0000256" key="2">
    <source>
        <dbReference type="ARBA" id="ARBA00022729"/>
    </source>
</evidence>
<dbReference type="RefSeq" id="WP_278018579.1">
    <property type="nucleotide sequence ID" value="NZ_JARRRY010000022.1"/>
</dbReference>
<keyword evidence="8" id="KW-1185">Reference proteome</keyword>
<keyword evidence="2" id="KW-0732">Signal</keyword>
<evidence type="ECO:0000256" key="3">
    <source>
        <dbReference type="ARBA" id="ARBA00023002"/>
    </source>
</evidence>
<sequence>MKSKNMSIILIIFSIAFLILGGTIAYSIYQKKKEGEADPFQYTNQQTLGNKEANIHVVEFGDFKCPACRTWDNTVLPQLKQEYVETGKIQFHFINFPFIGDDSMLGARAGEAVYKQNPQAFWSFYHELYQAQKKPEEAWITQNLLEQLVTEKMSDIDVEQFKKDMKSKEIIEKVNKDKDLALKLKVQGAPSIYVNGKLVNPDYMSIKKAIEEELKK</sequence>
<organism evidence="7 8">
    <name type="scientific">Ectobacillus antri</name>
    <dbReference type="NCBI Taxonomy" id="2486280"/>
    <lineage>
        <taxon>Bacteria</taxon>
        <taxon>Bacillati</taxon>
        <taxon>Bacillota</taxon>
        <taxon>Bacilli</taxon>
        <taxon>Bacillales</taxon>
        <taxon>Bacillaceae</taxon>
        <taxon>Ectobacillus</taxon>
    </lineage>
</organism>
<name>A0ABT6H8L1_9BACI</name>
<evidence type="ECO:0000256" key="1">
    <source>
        <dbReference type="ARBA" id="ARBA00005791"/>
    </source>
</evidence>
<proteinExistence type="inferred from homology"/>
<evidence type="ECO:0000256" key="4">
    <source>
        <dbReference type="ARBA" id="ARBA00023157"/>
    </source>
</evidence>
<protein>
    <submittedName>
        <fullName evidence="7">DsbA family protein</fullName>
    </submittedName>
</protein>
<dbReference type="SUPFAM" id="SSF52833">
    <property type="entry name" value="Thioredoxin-like"/>
    <property type="match status" value="1"/>
</dbReference>
<comment type="similarity">
    <text evidence="1">Belongs to the thioredoxin family. DsbA subfamily.</text>
</comment>
<comment type="caution">
    <text evidence="7">The sequence shown here is derived from an EMBL/GenBank/DDBJ whole genome shotgun (WGS) entry which is preliminary data.</text>
</comment>
<keyword evidence="5" id="KW-0676">Redox-active center</keyword>
<keyword evidence="3" id="KW-0560">Oxidoreductase</keyword>
<dbReference type="InterPro" id="IPR012336">
    <property type="entry name" value="Thioredoxin-like_fold"/>
</dbReference>
<dbReference type="Proteomes" id="UP001218246">
    <property type="component" value="Unassembled WGS sequence"/>
</dbReference>
<evidence type="ECO:0000256" key="5">
    <source>
        <dbReference type="ARBA" id="ARBA00023284"/>
    </source>
</evidence>
<evidence type="ECO:0000313" key="8">
    <source>
        <dbReference type="Proteomes" id="UP001218246"/>
    </source>
</evidence>